<accession>A0ABQ9EU16</accession>
<comment type="caution">
    <text evidence="2">Lacks conserved residue(s) required for the propagation of feature annotation.</text>
</comment>
<dbReference type="InterPro" id="IPR040115">
    <property type="entry name" value="Lnp"/>
</dbReference>
<evidence type="ECO:0000313" key="5">
    <source>
        <dbReference type="EMBL" id="KAJ8307457.1"/>
    </source>
</evidence>
<feature type="transmembrane region" description="Helical" evidence="2">
    <location>
        <begin position="63"/>
        <end position="80"/>
    </location>
</feature>
<comment type="function">
    <text evidence="2">Plays a role in determining ER morphology.</text>
</comment>
<dbReference type="EMBL" id="JARBDR010000793">
    <property type="protein sequence ID" value="KAJ8307457.1"/>
    <property type="molecule type" value="Genomic_DNA"/>
</dbReference>
<dbReference type="Proteomes" id="UP001217089">
    <property type="component" value="Unassembled WGS sequence"/>
</dbReference>
<evidence type="ECO:0000313" key="6">
    <source>
        <dbReference type="Proteomes" id="UP001217089"/>
    </source>
</evidence>
<evidence type="ECO:0000256" key="2">
    <source>
        <dbReference type="RuleBase" id="RU367073"/>
    </source>
</evidence>
<keyword evidence="2" id="KW-0479">Metal-binding</keyword>
<evidence type="ECO:0000256" key="1">
    <source>
        <dbReference type="ARBA" id="ARBA00009940"/>
    </source>
</evidence>
<dbReference type="Pfam" id="PF10058">
    <property type="entry name" value="Zn_ribbon_10"/>
    <property type="match status" value="1"/>
</dbReference>
<comment type="subcellular location">
    <subcellularLocation>
        <location evidence="2">Endoplasmic reticulum membrane</location>
        <topology evidence="2">Multi-pass membrane protein</topology>
    </subcellularLocation>
</comment>
<feature type="compositionally biased region" description="Low complexity" evidence="3">
    <location>
        <begin position="280"/>
        <end position="292"/>
    </location>
</feature>
<keyword evidence="2" id="KW-0863">Zinc-finger</keyword>
<feature type="compositionally biased region" description="Acidic residues" evidence="3">
    <location>
        <begin position="258"/>
        <end position="273"/>
    </location>
</feature>
<comment type="similarity">
    <text evidence="1 2">Belongs to the lunapark family.</text>
</comment>
<feature type="region of interest" description="Disordered" evidence="3">
    <location>
        <begin position="248"/>
        <end position="302"/>
    </location>
</feature>
<keyword evidence="2" id="KW-0812">Transmembrane</keyword>
<sequence length="302" mass="35072">MHLQSNSNKIIHITKFDSALFFCKSKRNQQLKYWKTLKKLLKPFCDKALIFFFYYFPNDWKHRLLYSLPLLLFPLLIWCIKKILHWYFVKHLALNELREKKKKILEDVMETETYKKAKEILEKFDPNRFKQLEAPAAPATPKISPPGSELRRRPVQQGSVRTPVPPQRGVTPQQMRAGTPAVRPGTTPHIPRSGRRTPGPPLPRPVLPRERTKTDRLLEYLVGDGPQNRYALICKACHSHNGMALKEELHKKSKSQDENESSEDENENEDNDMDDRAENGESSESINSNNDIEPMDTDDTQE</sequence>
<keyword evidence="2" id="KW-0472">Membrane</keyword>
<dbReference type="PANTHER" id="PTHR22166">
    <property type="entry name" value="ENDOPLASMIC RETICULUM JUNCTION FORMATION PROTEIN LUNAPARK"/>
    <property type="match status" value="1"/>
</dbReference>
<dbReference type="PANTHER" id="PTHR22166:SF12">
    <property type="entry name" value="ENDOPLASMIC RETICULUM JUNCTION FORMATION PROTEIN LUNAPARK"/>
    <property type="match status" value="1"/>
</dbReference>
<protein>
    <recommendedName>
        <fullName evidence="2">Endoplasmic reticulum junction formation protein lunapark</fullName>
    </recommendedName>
</protein>
<dbReference type="InterPro" id="IPR019273">
    <property type="entry name" value="Lunapark_Znf"/>
</dbReference>
<name>A0ABQ9EU16_TEGGR</name>
<keyword evidence="2" id="KW-0256">Endoplasmic reticulum</keyword>
<keyword evidence="6" id="KW-1185">Reference proteome</keyword>
<gene>
    <name evidence="5" type="ORF">KUTeg_015541</name>
</gene>
<proteinExistence type="inferred from homology"/>
<evidence type="ECO:0000256" key="3">
    <source>
        <dbReference type="SAM" id="MobiDB-lite"/>
    </source>
</evidence>
<keyword evidence="2" id="KW-0862">Zinc</keyword>
<feature type="non-terminal residue" evidence="5">
    <location>
        <position position="302"/>
    </location>
</feature>
<evidence type="ECO:0000259" key="4">
    <source>
        <dbReference type="Pfam" id="PF10058"/>
    </source>
</evidence>
<feature type="region of interest" description="Disordered" evidence="3">
    <location>
        <begin position="135"/>
        <end position="212"/>
    </location>
</feature>
<comment type="domain">
    <text evidence="2">The C4-type zinc finger motif is necessary both for its ER three-way tubular junction localization and formation.</text>
</comment>
<keyword evidence="2" id="KW-1133">Transmembrane helix</keyword>
<comment type="caution">
    <text evidence="5">The sequence shown here is derived from an EMBL/GenBank/DDBJ whole genome shotgun (WGS) entry which is preliminary data.</text>
</comment>
<feature type="compositionally biased region" description="Basic and acidic residues" evidence="3">
    <location>
        <begin position="248"/>
        <end position="257"/>
    </location>
</feature>
<feature type="domain" description="Lunapark zinc ribbon" evidence="4">
    <location>
        <begin position="215"/>
        <end position="250"/>
    </location>
</feature>
<feature type="compositionally biased region" description="Acidic residues" evidence="3">
    <location>
        <begin position="293"/>
        <end position="302"/>
    </location>
</feature>
<reference evidence="5 6" key="1">
    <citation type="submission" date="2022-12" db="EMBL/GenBank/DDBJ databases">
        <title>Chromosome-level genome of Tegillarca granosa.</title>
        <authorList>
            <person name="Kim J."/>
        </authorList>
    </citation>
    <scope>NUCLEOTIDE SEQUENCE [LARGE SCALE GENOMIC DNA]</scope>
    <source>
        <strain evidence="5">Teg-2019</strain>
        <tissue evidence="5">Adductor muscle</tissue>
    </source>
</reference>
<organism evidence="5 6">
    <name type="scientific">Tegillarca granosa</name>
    <name type="common">Malaysian cockle</name>
    <name type="synonym">Anadara granosa</name>
    <dbReference type="NCBI Taxonomy" id="220873"/>
    <lineage>
        <taxon>Eukaryota</taxon>
        <taxon>Metazoa</taxon>
        <taxon>Spiralia</taxon>
        <taxon>Lophotrochozoa</taxon>
        <taxon>Mollusca</taxon>
        <taxon>Bivalvia</taxon>
        <taxon>Autobranchia</taxon>
        <taxon>Pteriomorphia</taxon>
        <taxon>Arcoida</taxon>
        <taxon>Arcoidea</taxon>
        <taxon>Arcidae</taxon>
        <taxon>Tegillarca</taxon>
    </lineage>
</organism>